<sequence>MRGPPYASATHQPGPCPSSGIAFVEGKKGRAGWWVENTSVRQADPACCVPPRCCLPTPQKSSEAPLGAELGHNRLPSQTPSYPRPGPRHCWAVAGGVYMSCTAQQHADADALHPLLPPGHRAPQTKEPAQGAHGELAVSKGDLWWGLLPELVQPLLQTVSARDPQ</sequence>
<dbReference type="EMBL" id="CM001254">
    <property type="protein sequence ID" value="EHH16446.1"/>
    <property type="molecule type" value="Genomic_DNA"/>
</dbReference>
<proteinExistence type="predicted"/>
<dbReference type="AlphaFoldDB" id="F7AYP4"/>
<protein>
    <submittedName>
        <fullName evidence="2">Uncharacterized protein</fullName>
    </submittedName>
</protein>
<name>F7AYP4_MACMU</name>
<accession>F7AYP4</accession>
<organism evidence="2">
    <name type="scientific">Macaca mulatta</name>
    <name type="common">Rhesus macaque</name>
    <dbReference type="NCBI Taxonomy" id="9544"/>
    <lineage>
        <taxon>Eukaryota</taxon>
        <taxon>Metazoa</taxon>
        <taxon>Chordata</taxon>
        <taxon>Craniata</taxon>
        <taxon>Vertebrata</taxon>
        <taxon>Euteleostomi</taxon>
        <taxon>Mammalia</taxon>
        <taxon>Eutheria</taxon>
        <taxon>Euarchontoglires</taxon>
        <taxon>Primates</taxon>
        <taxon>Haplorrhini</taxon>
        <taxon>Catarrhini</taxon>
        <taxon>Cercopithecidae</taxon>
        <taxon>Cercopithecinae</taxon>
        <taxon>Macaca</taxon>
    </lineage>
</organism>
<feature type="region of interest" description="Disordered" evidence="1">
    <location>
        <begin position="60"/>
        <end position="85"/>
    </location>
</feature>
<evidence type="ECO:0000313" key="2">
    <source>
        <dbReference type="EMBL" id="EHH16446.1"/>
    </source>
</evidence>
<dbReference type="Proteomes" id="UP000013456">
    <property type="component" value="Chromosome 2"/>
</dbReference>
<evidence type="ECO:0000256" key="1">
    <source>
        <dbReference type="SAM" id="MobiDB-lite"/>
    </source>
</evidence>
<reference evidence="2" key="1">
    <citation type="journal article" date="2011" name="Nat. Biotechnol.">
        <title>Genome sequencing and comparison of two nonhuman primate animal models, the cynomolgus and Chinese rhesus macaques.</title>
        <authorList>
            <person name="Yan G."/>
            <person name="Zhang G."/>
            <person name="Fang X."/>
            <person name="Zhang Y."/>
            <person name="Li C."/>
            <person name="Ling F."/>
            <person name="Cooper D.N."/>
            <person name="Li Q."/>
            <person name="Li Y."/>
            <person name="van Gool A.J."/>
            <person name="Du H."/>
            <person name="Chen J."/>
            <person name="Chen R."/>
            <person name="Zhang P."/>
            <person name="Huang Z."/>
            <person name="Thompson J.R."/>
            <person name="Meng Y."/>
            <person name="Bai Y."/>
            <person name="Wang J."/>
            <person name="Zhuo M."/>
            <person name="Wang T."/>
            <person name="Huang Y."/>
            <person name="Wei L."/>
            <person name="Li J."/>
            <person name="Wang Z."/>
            <person name="Hu H."/>
            <person name="Yang P."/>
            <person name="Le L."/>
            <person name="Stenson P.D."/>
            <person name="Li B."/>
            <person name="Liu X."/>
            <person name="Ball E.V."/>
            <person name="An N."/>
            <person name="Huang Q."/>
            <person name="Zhang Y."/>
            <person name="Fan W."/>
            <person name="Zhang X."/>
            <person name="Li Y."/>
            <person name="Wang W."/>
            <person name="Katze M.G."/>
            <person name="Su B."/>
            <person name="Nielsen R."/>
            <person name="Yang H."/>
            <person name="Wang J."/>
            <person name="Wang X."/>
            <person name="Wang J."/>
        </authorList>
    </citation>
    <scope>NUCLEOTIDE SEQUENCE [LARGE SCALE GENOMIC DNA]</scope>
    <source>
        <strain evidence="2">CR-5</strain>
    </source>
</reference>
<gene>
    <name evidence="2" type="ORF">EGK_11727</name>
</gene>
<dbReference type="HOGENOM" id="CLU_1610218_0_0_1"/>